<feature type="non-terminal residue" evidence="1">
    <location>
        <position position="99"/>
    </location>
</feature>
<sequence length="99" mass="10823">MLSVRLATGATVTIPKRVVRTRFELDELSFEDEYIAHDLDDKFDVILGIPWMSKHQPTIDWVNLSIDCGGLTGSDHPVSNPAVSHDTIAASDSLVDSDG</sequence>
<keyword evidence="2" id="KW-1185">Reference proteome</keyword>
<dbReference type="Proteomes" id="UP000278907">
    <property type="component" value="Unassembled WGS sequence"/>
</dbReference>
<evidence type="ECO:0000313" key="1">
    <source>
        <dbReference type="EMBL" id="RKH75572.1"/>
    </source>
</evidence>
<protein>
    <submittedName>
        <fullName evidence="1">Uncharacterized protein</fullName>
    </submittedName>
</protein>
<accession>A0ABX9Q4W4</accession>
<proteinExistence type="predicted"/>
<evidence type="ECO:0000313" key="2">
    <source>
        <dbReference type="Proteomes" id="UP000278907"/>
    </source>
</evidence>
<organism evidence="1 2">
    <name type="scientific">Corallococcus praedator</name>
    <dbReference type="NCBI Taxonomy" id="2316724"/>
    <lineage>
        <taxon>Bacteria</taxon>
        <taxon>Pseudomonadati</taxon>
        <taxon>Myxococcota</taxon>
        <taxon>Myxococcia</taxon>
        <taxon>Myxococcales</taxon>
        <taxon>Cystobacterineae</taxon>
        <taxon>Myxococcaceae</taxon>
        <taxon>Corallococcus</taxon>
    </lineage>
</organism>
<dbReference type="Gene3D" id="2.40.70.10">
    <property type="entry name" value="Acid Proteases"/>
    <property type="match status" value="1"/>
</dbReference>
<comment type="caution">
    <text evidence="1">The sequence shown here is derived from an EMBL/GenBank/DDBJ whole genome shotgun (WGS) entry which is preliminary data.</text>
</comment>
<reference evidence="1 2" key="1">
    <citation type="submission" date="2018-09" db="EMBL/GenBank/DDBJ databases">
        <authorList>
            <person name="Livingstone P.G."/>
            <person name="Whitworth D.E."/>
        </authorList>
    </citation>
    <scope>NUCLEOTIDE SEQUENCE [LARGE SCALE GENOMIC DNA]</scope>
    <source>
        <strain evidence="1 2">CA031B</strain>
    </source>
</reference>
<name>A0ABX9Q4W4_9BACT</name>
<dbReference type="EMBL" id="RAWI01001399">
    <property type="protein sequence ID" value="RKH75572.1"/>
    <property type="molecule type" value="Genomic_DNA"/>
</dbReference>
<gene>
    <name evidence="1" type="ORF">D7Y13_44660</name>
</gene>
<dbReference type="InterPro" id="IPR021109">
    <property type="entry name" value="Peptidase_aspartic_dom_sf"/>
</dbReference>